<gene>
    <name evidence="1" type="ORF">FA95DRAFT_1093268</name>
</gene>
<organism evidence="1 2">
    <name type="scientific">Auriscalpium vulgare</name>
    <dbReference type="NCBI Taxonomy" id="40419"/>
    <lineage>
        <taxon>Eukaryota</taxon>
        <taxon>Fungi</taxon>
        <taxon>Dikarya</taxon>
        <taxon>Basidiomycota</taxon>
        <taxon>Agaricomycotina</taxon>
        <taxon>Agaricomycetes</taxon>
        <taxon>Russulales</taxon>
        <taxon>Auriscalpiaceae</taxon>
        <taxon>Auriscalpium</taxon>
    </lineage>
</organism>
<comment type="caution">
    <text evidence="1">The sequence shown here is derived from an EMBL/GenBank/DDBJ whole genome shotgun (WGS) entry which is preliminary data.</text>
</comment>
<protein>
    <submittedName>
        <fullName evidence="1">Uncharacterized protein</fullName>
    </submittedName>
</protein>
<name>A0ACB8R585_9AGAM</name>
<proteinExistence type="predicted"/>
<sequence length="189" mass="20950">MLSNSKLTLPLAVDHAYARRPHQCTAGSTSVRRRQTLPSRPPSIVVDLADVRERRKRAGRRVGHLCRSTLRRGGLVGKSCTVQQIAPSSPGSASSSEGSGLSSSSKRNAARGERWSKMKTDGPCDSMRTPGYWTICTRIHRRHKFSVGWAPVDRVCNFGAFTACGPRCVRKRCWLARGRRQDDESKSRS</sequence>
<reference evidence="1" key="1">
    <citation type="submission" date="2021-02" db="EMBL/GenBank/DDBJ databases">
        <authorList>
            <consortium name="DOE Joint Genome Institute"/>
            <person name="Ahrendt S."/>
            <person name="Looney B.P."/>
            <person name="Miyauchi S."/>
            <person name="Morin E."/>
            <person name="Drula E."/>
            <person name="Courty P.E."/>
            <person name="Chicoki N."/>
            <person name="Fauchery L."/>
            <person name="Kohler A."/>
            <person name="Kuo A."/>
            <person name="Labutti K."/>
            <person name="Pangilinan J."/>
            <person name="Lipzen A."/>
            <person name="Riley R."/>
            <person name="Andreopoulos W."/>
            <person name="He G."/>
            <person name="Johnson J."/>
            <person name="Barry K.W."/>
            <person name="Grigoriev I.V."/>
            <person name="Nagy L."/>
            <person name="Hibbett D."/>
            <person name="Henrissat B."/>
            <person name="Matheny P.B."/>
            <person name="Labbe J."/>
            <person name="Martin F."/>
        </authorList>
    </citation>
    <scope>NUCLEOTIDE SEQUENCE</scope>
    <source>
        <strain evidence="1">FP105234-sp</strain>
    </source>
</reference>
<dbReference type="EMBL" id="MU276347">
    <property type="protein sequence ID" value="KAI0039153.1"/>
    <property type="molecule type" value="Genomic_DNA"/>
</dbReference>
<reference evidence="1" key="2">
    <citation type="journal article" date="2022" name="New Phytol.">
        <title>Evolutionary transition to the ectomycorrhizal habit in the genomes of a hyperdiverse lineage of mushroom-forming fungi.</title>
        <authorList>
            <person name="Looney B."/>
            <person name="Miyauchi S."/>
            <person name="Morin E."/>
            <person name="Drula E."/>
            <person name="Courty P.E."/>
            <person name="Kohler A."/>
            <person name="Kuo A."/>
            <person name="LaButti K."/>
            <person name="Pangilinan J."/>
            <person name="Lipzen A."/>
            <person name="Riley R."/>
            <person name="Andreopoulos W."/>
            <person name="He G."/>
            <person name="Johnson J."/>
            <person name="Nolan M."/>
            <person name="Tritt A."/>
            <person name="Barry K.W."/>
            <person name="Grigoriev I.V."/>
            <person name="Nagy L.G."/>
            <person name="Hibbett D."/>
            <person name="Henrissat B."/>
            <person name="Matheny P.B."/>
            <person name="Labbe J."/>
            <person name="Martin F.M."/>
        </authorList>
    </citation>
    <scope>NUCLEOTIDE SEQUENCE</scope>
    <source>
        <strain evidence="1">FP105234-sp</strain>
    </source>
</reference>
<accession>A0ACB8R585</accession>
<keyword evidence="2" id="KW-1185">Reference proteome</keyword>
<evidence type="ECO:0000313" key="2">
    <source>
        <dbReference type="Proteomes" id="UP000814033"/>
    </source>
</evidence>
<dbReference type="Proteomes" id="UP000814033">
    <property type="component" value="Unassembled WGS sequence"/>
</dbReference>
<evidence type="ECO:0000313" key="1">
    <source>
        <dbReference type="EMBL" id="KAI0039153.1"/>
    </source>
</evidence>